<gene>
    <name evidence="2" type="ORF">WOLCODRAFT_167361</name>
</gene>
<feature type="compositionally biased region" description="Low complexity" evidence="1">
    <location>
        <begin position="325"/>
        <end position="335"/>
    </location>
</feature>
<feature type="region of interest" description="Disordered" evidence="1">
    <location>
        <begin position="47"/>
        <end position="70"/>
    </location>
</feature>
<name>A0A2H3J4L3_WOLCO</name>
<accession>A0A2H3J4L3</accession>
<reference evidence="2 3" key="1">
    <citation type="journal article" date="2012" name="Science">
        <title>The Paleozoic origin of enzymatic lignin decomposition reconstructed from 31 fungal genomes.</title>
        <authorList>
            <person name="Floudas D."/>
            <person name="Binder M."/>
            <person name="Riley R."/>
            <person name="Barry K."/>
            <person name="Blanchette R.A."/>
            <person name="Henrissat B."/>
            <person name="Martinez A.T."/>
            <person name="Otillar R."/>
            <person name="Spatafora J.W."/>
            <person name="Yadav J.S."/>
            <person name="Aerts A."/>
            <person name="Benoit I."/>
            <person name="Boyd A."/>
            <person name="Carlson A."/>
            <person name="Copeland A."/>
            <person name="Coutinho P.M."/>
            <person name="de Vries R.P."/>
            <person name="Ferreira P."/>
            <person name="Findley K."/>
            <person name="Foster B."/>
            <person name="Gaskell J."/>
            <person name="Glotzer D."/>
            <person name="Gorecki P."/>
            <person name="Heitman J."/>
            <person name="Hesse C."/>
            <person name="Hori C."/>
            <person name="Igarashi K."/>
            <person name="Jurgens J.A."/>
            <person name="Kallen N."/>
            <person name="Kersten P."/>
            <person name="Kohler A."/>
            <person name="Kuees U."/>
            <person name="Kumar T.K.A."/>
            <person name="Kuo A."/>
            <person name="LaButti K."/>
            <person name="Larrondo L.F."/>
            <person name="Lindquist E."/>
            <person name="Ling A."/>
            <person name="Lombard V."/>
            <person name="Lucas S."/>
            <person name="Lundell T."/>
            <person name="Martin R."/>
            <person name="McLaughlin D.J."/>
            <person name="Morgenstern I."/>
            <person name="Morin E."/>
            <person name="Murat C."/>
            <person name="Nagy L.G."/>
            <person name="Nolan M."/>
            <person name="Ohm R.A."/>
            <person name="Patyshakuliyeva A."/>
            <person name="Rokas A."/>
            <person name="Ruiz-Duenas F.J."/>
            <person name="Sabat G."/>
            <person name="Salamov A."/>
            <person name="Samejima M."/>
            <person name="Schmutz J."/>
            <person name="Slot J.C."/>
            <person name="St John F."/>
            <person name="Stenlid J."/>
            <person name="Sun H."/>
            <person name="Sun S."/>
            <person name="Syed K."/>
            <person name="Tsang A."/>
            <person name="Wiebenga A."/>
            <person name="Young D."/>
            <person name="Pisabarro A."/>
            <person name="Eastwood D.C."/>
            <person name="Martin F."/>
            <person name="Cullen D."/>
            <person name="Grigoriev I.V."/>
            <person name="Hibbett D.S."/>
        </authorList>
    </citation>
    <scope>NUCLEOTIDE SEQUENCE [LARGE SCALE GENOMIC DNA]</scope>
    <source>
        <strain evidence="2 3">MD-104</strain>
    </source>
</reference>
<keyword evidence="3" id="KW-1185">Reference proteome</keyword>
<feature type="region of interest" description="Disordered" evidence="1">
    <location>
        <begin position="225"/>
        <end position="251"/>
    </location>
</feature>
<proteinExistence type="predicted"/>
<organism evidence="2 3">
    <name type="scientific">Wolfiporia cocos (strain MD-104)</name>
    <name type="common">Brown rot fungus</name>
    <dbReference type="NCBI Taxonomy" id="742152"/>
    <lineage>
        <taxon>Eukaryota</taxon>
        <taxon>Fungi</taxon>
        <taxon>Dikarya</taxon>
        <taxon>Basidiomycota</taxon>
        <taxon>Agaricomycotina</taxon>
        <taxon>Agaricomycetes</taxon>
        <taxon>Polyporales</taxon>
        <taxon>Phaeolaceae</taxon>
        <taxon>Wolfiporia</taxon>
    </lineage>
</organism>
<evidence type="ECO:0000313" key="2">
    <source>
        <dbReference type="EMBL" id="PCH37170.1"/>
    </source>
</evidence>
<dbReference type="EMBL" id="KB467909">
    <property type="protein sequence ID" value="PCH37170.1"/>
    <property type="molecule type" value="Genomic_DNA"/>
</dbReference>
<dbReference type="Proteomes" id="UP000218811">
    <property type="component" value="Unassembled WGS sequence"/>
</dbReference>
<evidence type="ECO:0000256" key="1">
    <source>
        <dbReference type="SAM" id="MobiDB-lite"/>
    </source>
</evidence>
<protein>
    <submittedName>
        <fullName evidence="2">Uncharacterized protein</fullName>
    </submittedName>
</protein>
<evidence type="ECO:0000313" key="3">
    <source>
        <dbReference type="Proteomes" id="UP000218811"/>
    </source>
</evidence>
<dbReference type="AlphaFoldDB" id="A0A2H3J4L3"/>
<sequence>MPVHQHVHHTAGNDDAVKAELACACQMEAGFAPTPPANPARTLFPGPTRCLSPAPPHAPSSHSGVSQSKTSSASTCAGLRLPLFKLKVRAPHAIAAGDHAVARERLAVGRQRARVLAKASALLDLSPDDRHLEREARRERDRIVHVCVTERGSSPNARSFSPAQLNVGGDDDVPDLRSQVTHIGHICPRTPLAHLAYADWCVLARVCRVVRTSLEHERTLREGKERTERQITRRRERSTMRRGKGRDEGEREPLVLTLKGGGQDLYAYMRVVSTPVHQYAYHAAGGGDALKAGLARVPCIHPRRPPAARVGRGGGVFRPAPPANPARALSPGPTRRASRAPPPASSFRRGAP</sequence>
<feature type="region of interest" description="Disordered" evidence="1">
    <location>
        <begin position="305"/>
        <end position="352"/>
    </location>
</feature>